<dbReference type="AlphaFoldDB" id="A0AAV7TR16"/>
<feature type="compositionally biased region" description="Basic and acidic residues" evidence="1">
    <location>
        <begin position="11"/>
        <end position="53"/>
    </location>
</feature>
<gene>
    <name evidence="2" type="ORF">NDU88_003410</name>
</gene>
<reference evidence="2" key="1">
    <citation type="journal article" date="2022" name="bioRxiv">
        <title>Sequencing and chromosome-scale assembly of the giantPleurodeles waltlgenome.</title>
        <authorList>
            <person name="Brown T."/>
            <person name="Elewa A."/>
            <person name="Iarovenko S."/>
            <person name="Subramanian E."/>
            <person name="Araus A.J."/>
            <person name="Petzold A."/>
            <person name="Susuki M."/>
            <person name="Suzuki K.-i.T."/>
            <person name="Hayashi T."/>
            <person name="Toyoda A."/>
            <person name="Oliveira C."/>
            <person name="Osipova E."/>
            <person name="Leigh N.D."/>
            <person name="Simon A."/>
            <person name="Yun M.H."/>
        </authorList>
    </citation>
    <scope>NUCLEOTIDE SEQUENCE</scope>
    <source>
        <strain evidence="2">20211129_DDA</strain>
        <tissue evidence="2">Liver</tissue>
    </source>
</reference>
<comment type="caution">
    <text evidence="2">The sequence shown here is derived from an EMBL/GenBank/DDBJ whole genome shotgun (WGS) entry which is preliminary data.</text>
</comment>
<feature type="compositionally biased region" description="Basic and acidic residues" evidence="1">
    <location>
        <begin position="188"/>
        <end position="199"/>
    </location>
</feature>
<dbReference type="EMBL" id="JANPWB010000006">
    <property type="protein sequence ID" value="KAJ1178163.1"/>
    <property type="molecule type" value="Genomic_DNA"/>
</dbReference>
<evidence type="ECO:0000313" key="2">
    <source>
        <dbReference type="EMBL" id="KAJ1178163.1"/>
    </source>
</evidence>
<sequence length="199" mass="23072">MAAEDGAFEIVKARDGMNETHGRVGLRATEKNSREGQKREREKYSKRIQERAKMMQSRRIKERVKETWRWWYWKRKGRADKVKFSGGSSDKEDGGEEMEDGKLGQVQQVRGKQRCKEKVRGPASKGLGEQGKEDQELEYEVQGEHGEEEKENQDQGHEKWDDHILEVQPTGPEKDGQEYGELNGQARDAQRKEDHAQMA</sequence>
<dbReference type="Proteomes" id="UP001066276">
    <property type="component" value="Chromosome 3_2"/>
</dbReference>
<accession>A0AAV7TR16</accession>
<evidence type="ECO:0000256" key="1">
    <source>
        <dbReference type="SAM" id="MobiDB-lite"/>
    </source>
</evidence>
<organism evidence="2 3">
    <name type="scientific">Pleurodeles waltl</name>
    <name type="common">Iberian ribbed newt</name>
    <dbReference type="NCBI Taxonomy" id="8319"/>
    <lineage>
        <taxon>Eukaryota</taxon>
        <taxon>Metazoa</taxon>
        <taxon>Chordata</taxon>
        <taxon>Craniata</taxon>
        <taxon>Vertebrata</taxon>
        <taxon>Euteleostomi</taxon>
        <taxon>Amphibia</taxon>
        <taxon>Batrachia</taxon>
        <taxon>Caudata</taxon>
        <taxon>Salamandroidea</taxon>
        <taxon>Salamandridae</taxon>
        <taxon>Pleurodelinae</taxon>
        <taxon>Pleurodeles</taxon>
    </lineage>
</organism>
<proteinExistence type="predicted"/>
<feature type="compositionally biased region" description="Basic and acidic residues" evidence="1">
    <location>
        <begin position="142"/>
        <end position="165"/>
    </location>
</feature>
<protein>
    <submittedName>
        <fullName evidence="2">Uncharacterized protein</fullName>
    </submittedName>
</protein>
<feature type="region of interest" description="Disordered" evidence="1">
    <location>
        <begin position="81"/>
        <end position="199"/>
    </location>
</feature>
<evidence type="ECO:0000313" key="3">
    <source>
        <dbReference type="Proteomes" id="UP001066276"/>
    </source>
</evidence>
<feature type="region of interest" description="Disordered" evidence="1">
    <location>
        <begin position="1"/>
        <end position="59"/>
    </location>
</feature>
<name>A0AAV7TR16_PLEWA</name>
<keyword evidence="3" id="KW-1185">Reference proteome</keyword>